<dbReference type="Proteomes" id="UP001203607">
    <property type="component" value="Unassembled WGS sequence"/>
</dbReference>
<feature type="domain" description="Fibronectin type-III" evidence="1">
    <location>
        <begin position="234"/>
        <end position="322"/>
    </location>
</feature>
<gene>
    <name evidence="2" type="ORF">M3P19_15560</name>
</gene>
<dbReference type="EMBL" id="JAMFMA010000004">
    <property type="protein sequence ID" value="MCL6275431.1"/>
    <property type="molecule type" value="Genomic_DNA"/>
</dbReference>
<dbReference type="CDD" id="cd00063">
    <property type="entry name" value="FN3"/>
    <property type="match status" value="1"/>
</dbReference>
<dbReference type="InterPro" id="IPR013783">
    <property type="entry name" value="Ig-like_fold"/>
</dbReference>
<name>A0ABT0PVW8_9FLAO</name>
<proteinExistence type="predicted"/>
<dbReference type="InterPro" id="IPR003961">
    <property type="entry name" value="FN3_dom"/>
</dbReference>
<protein>
    <submittedName>
        <fullName evidence="2">Fibronectin type III domain-containing protein</fullName>
    </submittedName>
</protein>
<keyword evidence="3" id="KW-1185">Reference proteome</keyword>
<reference evidence="2 3" key="1">
    <citation type="submission" date="2022-05" db="EMBL/GenBank/DDBJ databases">
        <authorList>
            <person name="Park J.-S."/>
        </authorList>
    </citation>
    <scope>NUCLEOTIDE SEQUENCE [LARGE SCALE GENOMIC DNA]</scope>
    <source>
        <strain evidence="2 3">2012CJ35-5</strain>
    </source>
</reference>
<dbReference type="Pfam" id="PF00041">
    <property type="entry name" value="fn3"/>
    <property type="match status" value="1"/>
</dbReference>
<dbReference type="PROSITE" id="PS50853">
    <property type="entry name" value="FN3"/>
    <property type="match status" value="1"/>
</dbReference>
<dbReference type="SUPFAM" id="SSF49265">
    <property type="entry name" value="Fibronectin type III"/>
    <property type="match status" value="1"/>
</dbReference>
<dbReference type="Gene3D" id="2.60.40.10">
    <property type="entry name" value="Immunoglobulins"/>
    <property type="match status" value="1"/>
</dbReference>
<sequence length="467" mass="50184">MKYLIMLVTLFGVMGSYGQNLIDSSSWTLGNGSVAGFPAYGSANESVRELDTDPFGNQSIIWKAIPDTPTSSGGWETNTFSIDHTKTYRFTVWMKKIGGASGSEIFAAEAFGSSGNDTAQRLNGLVSSNPIFEAGNVPNLGQWYLYVGFMHHSGYTGTTHQGGVYDPNTGNKVMDATDYKFSAASVTSRHRAHYWEGVNSNEILFLYDPTVYVVDGTEPTISELLNPVGSDTEAPTAPSLVSTGQGETTIDLSWSGAADNVGVTGYKVFKDAGLEATLGNVANYQVTGLTASTSYNFTVSALDAAGNESVTSNPVTISTNSGSGGGGSNSSSVWSENASVASYAGQVGVGTTTVPTAYKMAIDGKLLAEEVRVELSGSWPDYVFQDDYDLMTLDEIKAFIQLHGHLPNMPSAQKVEREGIAVGELNKRLLEKIEELTLHTIRLESEIKRQKILIHKILHETVRQPKK</sequence>
<dbReference type="InterPro" id="IPR036116">
    <property type="entry name" value="FN3_sf"/>
</dbReference>
<dbReference type="SMART" id="SM00060">
    <property type="entry name" value="FN3"/>
    <property type="match status" value="1"/>
</dbReference>
<organism evidence="2 3">
    <name type="scientific">Flagellimonas spongiicola</name>
    <dbReference type="NCBI Taxonomy" id="2942208"/>
    <lineage>
        <taxon>Bacteria</taxon>
        <taxon>Pseudomonadati</taxon>
        <taxon>Bacteroidota</taxon>
        <taxon>Flavobacteriia</taxon>
        <taxon>Flavobacteriales</taxon>
        <taxon>Flavobacteriaceae</taxon>
        <taxon>Flagellimonas</taxon>
    </lineage>
</organism>
<evidence type="ECO:0000259" key="1">
    <source>
        <dbReference type="PROSITE" id="PS50853"/>
    </source>
</evidence>
<accession>A0ABT0PVW8</accession>
<dbReference type="RefSeq" id="WP_249658615.1">
    <property type="nucleotide sequence ID" value="NZ_JAMFMA010000004.1"/>
</dbReference>
<comment type="caution">
    <text evidence="2">The sequence shown here is derived from an EMBL/GenBank/DDBJ whole genome shotgun (WGS) entry which is preliminary data.</text>
</comment>
<evidence type="ECO:0000313" key="2">
    <source>
        <dbReference type="EMBL" id="MCL6275431.1"/>
    </source>
</evidence>
<evidence type="ECO:0000313" key="3">
    <source>
        <dbReference type="Proteomes" id="UP001203607"/>
    </source>
</evidence>